<dbReference type="PROSITE" id="PS50294">
    <property type="entry name" value="WD_REPEATS_REGION"/>
    <property type="match status" value="1"/>
</dbReference>
<protein>
    <submittedName>
        <fullName evidence="12">Unnamed protein product</fullName>
    </submittedName>
</protein>
<feature type="repeat" description="WD" evidence="9">
    <location>
        <begin position="38"/>
        <end position="60"/>
    </location>
</feature>
<dbReference type="Pfam" id="PF24105">
    <property type="entry name" value="Beta-prop_CAF1B_HIR1"/>
    <property type="match status" value="2"/>
</dbReference>
<dbReference type="Proteomes" id="UP001165120">
    <property type="component" value="Unassembled WGS sequence"/>
</dbReference>
<comment type="caution">
    <text evidence="12">The sequence shown here is derived from an EMBL/GenBank/DDBJ whole genome shotgun (WGS) entry which is preliminary data.</text>
</comment>
<dbReference type="GO" id="GO:0005634">
    <property type="term" value="C:nucleus"/>
    <property type="evidence" value="ECO:0007669"/>
    <property type="project" value="UniProtKB-SubCell"/>
</dbReference>
<keyword evidence="4" id="KW-0677">Repeat</keyword>
<evidence type="ECO:0000256" key="2">
    <source>
        <dbReference type="ARBA" id="ARBA00007306"/>
    </source>
</evidence>
<dbReference type="PANTHER" id="PTHR15271">
    <property type="entry name" value="CHROMATIN ASSEMBLY FACTOR 1 SUBUNIT B"/>
    <property type="match status" value="1"/>
</dbReference>
<feature type="region of interest" description="Disordered" evidence="10">
    <location>
        <begin position="684"/>
        <end position="739"/>
    </location>
</feature>
<feature type="repeat" description="WD" evidence="9">
    <location>
        <begin position="173"/>
        <end position="214"/>
    </location>
</feature>
<feature type="repeat" description="WD" evidence="9">
    <location>
        <begin position="131"/>
        <end position="172"/>
    </location>
</feature>
<organism evidence="12 13">
    <name type="scientific">Candida boidinii</name>
    <name type="common">Yeast</name>
    <dbReference type="NCBI Taxonomy" id="5477"/>
    <lineage>
        <taxon>Eukaryota</taxon>
        <taxon>Fungi</taxon>
        <taxon>Dikarya</taxon>
        <taxon>Ascomycota</taxon>
        <taxon>Saccharomycotina</taxon>
        <taxon>Pichiomycetes</taxon>
        <taxon>Pichiales</taxon>
        <taxon>Pichiaceae</taxon>
        <taxon>Ogataea</taxon>
        <taxon>Ogataea/Candida clade</taxon>
    </lineage>
</organism>
<feature type="region of interest" description="Disordered" evidence="10">
    <location>
        <begin position="254"/>
        <end position="299"/>
    </location>
</feature>
<evidence type="ECO:0000256" key="7">
    <source>
        <dbReference type="ARBA" id="ARBA00023204"/>
    </source>
</evidence>
<evidence type="ECO:0000256" key="4">
    <source>
        <dbReference type="ARBA" id="ARBA00022737"/>
    </source>
</evidence>
<dbReference type="Gene3D" id="2.130.10.10">
    <property type="entry name" value="YVTN repeat-like/Quinoprotein amine dehydrogenase"/>
    <property type="match status" value="2"/>
</dbReference>
<keyword evidence="6" id="KW-0156">Chromatin regulator</keyword>
<keyword evidence="5" id="KW-0227">DNA damage</keyword>
<evidence type="ECO:0000256" key="5">
    <source>
        <dbReference type="ARBA" id="ARBA00022763"/>
    </source>
</evidence>
<accession>A0A9W6T0G3</accession>
<dbReference type="GO" id="GO:0006334">
    <property type="term" value="P:nucleosome assembly"/>
    <property type="evidence" value="ECO:0007669"/>
    <property type="project" value="TreeGrafter"/>
</dbReference>
<dbReference type="SUPFAM" id="SSF50978">
    <property type="entry name" value="WD40 repeat-like"/>
    <property type="match status" value="1"/>
</dbReference>
<gene>
    <name evidence="12" type="ORF">Cboi02_000354700</name>
</gene>
<evidence type="ECO:0000256" key="3">
    <source>
        <dbReference type="ARBA" id="ARBA00022574"/>
    </source>
</evidence>
<evidence type="ECO:0000256" key="10">
    <source>
        <dbReference type="SAM" id="MobiDB-lite"/>
    </source>
</evidence>
<evidence type="ECO:0000256" key="6">
    <source>
        <dbReference type="ARBA" id="ARBA00022853"/>
    </source>
</evidence>
<dbReference type="GO" id="GO:0006281">
    <property type="term" value="P:DNA repair"/>
    <property type="evidence" value="ECO:0007669"/>
    <property type="project" value="UniProtKB-KW"/>
</dbReference>
<evidence type="ECO:0000256" key="8">
    <source>
        <dbReference type="ARBA" id="ARBA00023242"/>
    </source>
</evidence>
<dbReference type="PROSITE" id="PS50082">
    <property type="entry name" value="WD_REPEATS_2"/>
    <property type="match status" value="4"/>
</dbReference>
<keyword evidence="13" id="KW-1185">Reference proteome</keyword>
<feature type="repeat" description="WD" evidence="9">
    <location>
        <begin position="70"/>
        <end position="104"/>
    </location>
</feature>
<keyword evidence="7" id="KW-0234">DNA repair</keyword>
<comment type="subcellular location">
    <subcellularLocation>
        <location evidence="1">Nucleus</location>
    </subcellularLocation>
</comment>
<feature type="domain" description="CAF1B/HIR1 beta-propeller" evidence="11">
    <location>
        <begin position="12"/>
        <end position="215"/>
    </location>
</feature>
<keyword evidence="8" id="KW-0539">Nucleus</keyword>
<evidence type="ECO:0000313" key="13">
    <source>
        <dbReference type="Proteomes" id="UP001165120"/>
    </source>
</evidence>
<feature type="compositionally biased region" description="Low complexity" evidence="10">
    <location>
        <begin position="258"/>
        <end position="289"/>
    </location>
</feature>
<dbReference type="EMBL" id="BSXN01001245">
    <property type="protein sequence ID" value="GME72288.1"/>
    <property type="molecule type" value="Genomic_DNA"/>
</dbReference>
<name>A0A9W6T0G3_CANBO</name>
<sequence>MVKPLNATQLTVHWHDNSLPVYSVDFQQNRNGEKSKRLATGGGDSNIRIWQLSFDESQTEVVSVEYLSTLTKHTQAVNCVRFDPSGKFLASASDDGTIMIWKLSDKIIKEFGSNEDDTDIKESWYLKNTFRSNTTSEVYDLAWSPDSKYICGGSMDNVIRIFSIDTGVQVTQVAEHNHYVQGVTWDPRNEFIATQSADRSAHVYKINHQQGLDDNSETPFTLSPTTFYKITRAELPTTRLSTLQNAFTPTSAPLYNHPSAASLPTPAQAPTSTTSTGTSASASSQLQSGKGSTPTNEPLLYTPVATQLSNVSSSIGSMVPPSQVSTVHKLTSENLQKREQMCISPPTSIPSTPLSSTAMNPPIGSIHKRRLSTSSTGSNTTTHSISIPRSLSPLPAVRIMEPPPSITYKNFSLYHNETLQSFFRRLTFSPDGLLLLTTSGIYKDGADDEISNTVYIHTRVGLNRPPIAHLPGLKKPAIAIRFSKVIYKLMDLPPTPENRPIFKLNYRMIFAVATQDSVVIYDTQRLKPLGIASNIHYAIITDICWSSDGKTIMISSADGFVSSLVVDESILGTVETYDIHKFLIAHPITSLKRAITPSASASAANSVHSSPKLTHLDLSLTPSSSIGATSNTVASNMSASASSSNSIIELLQNDNKNTQVEVIDIIEGDNDYQDSTTVAQKEITPSPSVTSVSGNRSVLSMLSSSSSSGSNDKKSHREEKKKRRVAPTLVTTTKPPSGD</sequence>
<proteinExistence type="inferred from homology"/>
<evidence type="ECO:0000256" key="9">
    <source>
        <dbReference type="PROSITE-ProRule" id="PRU00221"/>
    </source>
</evidence>
<dbReference type="SMART" id="SM00320">
    <property type="entry name" value="WD40"/>
    <property type="match status" value="5"/>
</dbReference>
<dbReference type="GO" id="GO:0033186">
    <property type="term" value="C:CAF-1 complex"/>
    <property type="evidence" value="ECO:0007669"/>
    <property type="project" value="TreeGrafter"/>
</dbReference>
<dbReference type="InterPro" id="IPR036322">
    <property type="entry name" value="WD40_repeat_dom_sf"/>
</dbReference>
<dbReference type="AlphaFoldDB" id="A0A9W6T0G3"/>
<reference evidence="12" key="1">
    <citation type="submission" date="2023-04" db="EMBL/GenBank/DDBJ databases">
        <title>Candida boidinii NBRC 10035.</title>
        <authorList>
            <person name="Ichikawa N."/>
            <person name="Sato H."/>
            <person name="Tonouchi N."/>
        </authorList>
    </citation>
    <scope>NUCLEOTIDE SEQUENCE</scope>
    <source>
        <strain evidence="12">NBRC 10035</strain>
    </source>
</reference>
<dbReference type="InterPro" id="IPR001680">
    <property type="entry name" value="WD40_rpt"/>
</dbReference>
<evidence type="ECO:0000256" key="1">
    <source>
        <dbReference type="ARBA" id="ARBA00004123"/>
    </source>
</evidence>
<dbReference type="PANTHER" id="PTHR15271:SF4">
    <property type="entry name" value="CHROMATIN ASSEMBLY FACTOR 1 SUBUNIT B"/>
    <property type="match status" value="1"/>
</dbReference>
<dbReference type="GO" id="GO:0006335">
    <property type="term" value="P:DNA replication-dependent chromatin assembly"/>
    <property type="evidence" value="ECO:0007669"/>
    <property type="project" value="InterPro"/>
</dbReference>
<feature type="domain" description="CAF1B/HIR1 beta-propeller" evidence="11">
    <location>
        <begin position="405"/>
        <end position="567"/>
    </location>
</feature>
<evidence type="ECO:0000259" key="11">
    <source>
        <dbReference type="Pfam" id="PF24105"/>
    </source>
</evidence>
<keyword evidence="3 9" id="KW-0853">WD repeat</keyword>
<dbReference type="InterPro" id="IPR055410">
    <property type="entry name" value="Beta-prop_CAF1B_HIR1"/>
</dbReference>
<dbReference type="InterPro" id="IPR015943">
    <property type="entry name" value="WD40/YVTN_repeat-like_dom_sf"/>
</dbReference>
<evidence type="ECO:0000313" key="12">
    <source>
        <dbReference type="EMBL" id="GME72288.1"/>
    </source>
</evidence>
<dbReference type="InterPro" id="IPR045145">
    <property type="entry name" value="PTHR15271"/>
</dbReference>
<feature type="compositionally biased region" description="Low complexity" evidence="10">
    <location>
        <begin position="693"/>
        <end position="710"/>
    </location>
</feature>
<comment type="similarity">
    <text evidence="2">Belongs to the WD repeat HIR1 family.</text>
</comment>
<feature type="compositionally biased region" description="Polar residues" evidence="10">
    <location>
        <begin position="729"/>
        <end position="739"/>
    </location>
</feature>